<dbReference type="EMBL" id="FYDG01000013">
    <property type="protein sequence ID" value="SNB80572.1"/>
    <property type="molecule type" value="Genomic_DNA"/>
</dbReference>
<accession>A0A212S5W8</accession>
<dbReference type="AlphaFoldDB" id="A0A212S5W8"/>
<protein>
    <submittedName>
        <fullName evidence="1">Uncharacterized protein</fullName>
    </submittedName>
</protein>
<sequence length="97" mass="10708">MNITAWGPSRPQDFISHDLPAGHDTLWGWTAKWSPEDLTGLIDPVGTFARETVELQQRSVAEGFSVVDVEAPRALRALGLTKVPAFDTQLLFMVSRS</sequence>
<reference evidence="2" key="1">
    <citation type="submission" date="2017-06" db="EMBL/GenBank/DDBJ databases">
        <authorList>
            <person name="Varghese N."/>
            <person name="Submissions S."/>
        </authorList>
    </citation>
    <scope>NUCLEOTIDE SEQUENCE [LARGE SCALE GENOMIC DNA]</scope>
    <source>
        <strain evidence="2">DSM 137</strain>
    </source>
</reference>
<evidence type="ECO:0000313" key="2">
    <source>
        <dbReference type="Proteomes" id="UP000198418"/>
    </source>
</evidence>
<dbReference type="Proteomes" id="UP000198418">
    <property type="component" value="Unassembled WGS sequence"/>
</dbReference>
<evidence type="ECO:0000313" key="1">
    <source>
        <dbReference type="EMBL" id="SNB80572.1"/>
    </source>
</evidence>
<proteinExistence type="predicted"/>
<organism evidence="1 2">
    <name type="scientific">Rhodoblastus acidophilus</name>
    <name type="common">Rhodopseudomonas acidophila</name>
    <dbReference type="NCBI Taxonomy" id="1074"/>
    <lineage>
        <taxon>Bacteria</taxon>
        <taxon>Pseudomonadati</taxon>
        <taxon>Pseudomonadota</taxon>
        <taxon>Alphaproteobacteria</taxon>
        <taxon>Hyphomicrobiales</taxon>
        <taxon>Rhodoblastaceae</taxon>
        <taxon>Rhodoblastus</taxon>
    </lineage>
</organism>
<gene>
    <name evidence="1" type="ORF">SAMN06265338_11348</name>
</gene>
<dbReference type="RefSeq" id="WP_141098488.1">
    <property type="nucleotide sequence ID" value="NZ_FYDG01000013.1"/>
</dbReference>
<name>A0A212S5W8_RHOAC</name>
<keyword evidence="2" id="KW-1185">Reference proteome</keyword>
<dbReference type="OrthoDB" id="8452887at2"/>